<organism evidence="2 3">
    <name type="scientific">Flavobacterium difficile</name>
    <dbReference type="NCBI Taxonomy" id="2709659"/>
    <lineage>
        <taxon>Bacteria</taxon>
        <taxon>Pseudomonadati</taxon>
        <taxon>Bacteroidota</taxon>
        <taxon>Flavobacteriia</taxon>
        <taxon>Flavobacteriales</taxon>
        <taxon>Flavobacteriaceae</taxon>
        <taxon>Flavobacterium</taxon>
    </lineage>
</organism>
<keyword evidence="3" id="KW-1185">Reference proteome</keyword>
<reference evidence="2 3" key="1">
    <citation type="submission" date="2020-02" db="EMBL/GenBank/DDBJ databases">
        <authorList>
            <person name="Chen W.-M."/>
        </authorList>
    </citation>
    <scope>NUCLEOTIDE SEQUENCE [LARGE SCALE GENOMIC DNA]</scope>
    <source>
        <strain evidence="2 3">KDG-16</strain>
    </source>
</reference>
<comment type="caution">
    <text evidence="2">The sequence shown here is derived from an EMBL/GenBank/DDBJ whole genome shotgun (WGS) entry which is preliminary data.</text>
</comment>
<dbReference type="RefSeq" id="WP_166075640.1">
    <property type="nucleotide sequence ID" value="NZ_JAAJBT010000001.1"/>
</dbReference>
<sequence length="608" mass="67731">MKKKIALLFATVSVFFISCDQDFNTIGADLVGNEHFDFDTYEVQGLKAYSVRTGEVQTNNLPINPLGFYDNPYFGETKANFVTQVALGTEKPTFGTNVQVENVTLYVPYFSTVKTTNNDGSREYTLDSIYSKNETGKISKMRLNVYENGYFLSSFGGANQDEMAKYYSDMGNLIENQKRGHDGAGNSTANGTRLNDSPNTAENDQFFFNNAEIVIYKQKFNTTLGILQFVDVNDVPLADQSDSPSAIALRVVKERLSPGIYLTLNKAFFKKTILEASSTNLFNNNNFKQYFKGLYFKMEQLPGQQGAMAMLNFNNAKLNINYSSIDAGATTATSKTLLLSLGTNASSNTVSLQDYTYAGDYNTGLSNPANDFTNSSSPIFGQNERLYIKGGKGSVVYMDVFGDTDVKQIINGVFVPGSNQVPDELEELRLKGWLINDAYLEFYVDKSKMIGNSKYQEAERLYLFDATNQKVLVDYAFDASTSSNSKRNKLIFDGIVQRDETADRKAVKYKIRISQHINNLINSSNVNINKNVRLGLCITENISITGNFYYKNPLDISNTPSNTEDDIKFFPASSIIAQQGVVLYGTNPSLPSEADKKLKLTIHFTKPN</sequence>
<dbReference type="InterPro" id="IPR025366">
    <property type="entry name" value="DUF4270"/>
</dbReference>
<feature type="compositionally biased region" description="Polar residues" evidence="1">
    <location>
        <begin position="185"/>
        <end position="198"/>
    </location>
</feature>
<dbReference type="PROSITE" id="PS51257">
    <property type="entry name" value="PROKAR_LIPOPROTEIN"/>
    <property type="match status" value="1"/>
</dbReference>
<dbReference type="Pfam" id="PF14092">
    <property type="entry name" value="DUF4270"/>
    <property type="match status" value="1"/>
</dbReference>
<gene>
    <name evidence="2" type="ORF">G4D72_00600</name>
</gene>
<evidence type="ECO:0000256" key="1">
    <source>
        <dbReference type="SAM" id="MobiDB-lite"/>
    </source>
</evidence>
<name>A0ABX0I080_9FLAO</name>
<dbReference type="Proteomes" id="UP000800984">
    <property type="component" value="Unassembled WGS sequence"/>
</dbReference>
<feature type="region of interest" description="Disordered" evidence="1">
    <location>
        <begin position="177"/>
        <end position="198"/>
    </location>
</feature>
<dbReference type="EMBL" id="JAAJBT010000001">
    <property type="protein sequence ID" value="NHM00603.1"/>
    <property type="molecule type" value="Genomic_DNA"/>
</dbReference>
<accession>A0ABX0I080</accession>
<evidence type="ECO:0000313" key="2">
    <source>
        <dbReference type="EMBL" id="NHM00603.1"/>
    </source>
</evidence>
<protein>
    <submittedName>
        <fullName evidence="2">DUF4270 domain-containing protein</fullName>
    </submittedName>
</protein>
<evidence type="ECO:0000313" key="3">
    <source>
        <dbReference type="Proteomes" id="UP000800984"/>
    </source>
</evidence>
<proteinExistence type="predicted"/>